<dbReference type="EMBL" id="CP076405">
    <property type="protein sequence ID" value="WHT95701.1"/>
    <property type="molecule type" value="Genomic_DNA"/>
</dbReference>
<protein>
    <submittedName>
        <fullName evidence="2">Uncharacterized protein</fullName>
    </submittedName>
</protein>
<accession>A0AAJ6K5K9</accession>
<gene>
    <name evidence="2" type="ORF">KOF27_20130</name>
</gene>
<sequence length="71" mass="7972">MASTASHVPLQPTQSHLLGSEMRQNSHANTRLDRAKLCWHRTSSEPASPSVFYWCLFLLVPNTLEKIGIPL</sequence>
<dbReference type="Proteomes" id="UP000682358">
    <property type="component" value="Chromosome"/>
</dbReference>
<evidence type="ECO:0000256" key="1">
    <source>
        <dbReference type="SAM" id="MobiDB-lite"/>
    </source>
</evidence>
<proteinExistence type="predicted"/>
<reference evidence="2" key="1">
    <citation type="submission" date="2021-06" db="EMBL/GenBank/DDBJ databases">
        <title>Emergence of genetically related NDM-1-producing Providencia rettgeri strains in Argentina.</title>
        <authorList>
            <person name="Pasteran F."/>
            <person name="Meo A."/>
            <person name="Gomez S."/>
            <person name="Derdoy L."/>
            <person name="Albronoz E."/>
            <person name="Faccone D."/>
            <person name="Guerriero L."/>
            <person name="Archuby D."/>
            <person name="Tarzia A."/>
            <person name="Lopez M."/>
            <person name="Corso A."/>
        </authorList>
    </citation>
    <scope>NUCLEOTIDE SEQUENCE</scope>
    <source>
        <strain evidence="2">PreM15628</strain>
    </source>
</reference>
<dbReference type="AlphaFoldDB" id="A0AAJ6K5K9"/>
<organism evidence="2 3">
    <name type="scientific">Providencia rettgeri</name>
    <dbReference type="NCBI Taxonomy" id="587"/>
    <lineage>
        <taxon>Bacteria</taxon>
        <taxon>Pseudomonadati</taxon>
        <taxon>Pseudomonadota</taxon>
        <taxon>Gammaproteobacteria</taxon>
        <taxon>Enterobacterales</taxon>
        <taxon>Morganellaceae</taxon>
        <taxon>Providencia</taxon>
    </lineage>
</organism>
<evidence type="ECO:0000313" key="3">
    <source>
        <dbReference type="Proteomes" id="UP000682358"/>
    </source>
</evidence>
<feature type="region of interest" description="Disordered" evidence="1">
    <location>
        <begin position="1"/>
        <end position="27"/>
    </location>
</feature>
<evidence type="ECO:0000313" key="2">
    <source>
        <dbReference type="EMBL" id="WHT95701.1"/>
    </source>
</evidence>
<name>A0AAJ6K5K9_PRORE</name>